<name>C7M2J3_ACIFD</name>
<evidence type="ECO:0000256" key="1">
    <source>
        <dbReference type="SAM" id="Phobius"/>
    </source>
</evidence>
<dbReference type="RefSeq" id="WP_015797742.1">
    <property type="nucleotide sequence ID" value="NC_013124.1"/>
</dbReference>
<dbReference type="STRING" id="525909.Afer_0268"/>
<evidence type="ECO:0000313" key="2">
    <source>
        <dbReference type="EMBL" id="ACU53237.1"/>
    </source>
</evidence>
<feature type="transmembrane region" description="Helical" evidence="1">
    <location>
        <begin position="6"/>
        <end position="23"/>
    </location>
</feature>
<reference evidence="2 3" key="1">
    <citation type="journal article" date="2009" name="Stand. Genomic Sci.">
        <title>Complete genome sequence of Acidimicrobium ferrooxidans type strain (ICP).</title>
        <authorList>
            <person name="Clum A."/>
            <person name="Nolan M."/>
            <person name="Lang E."/>
            <person name="Glavina Del Rio T."/>
            <person name="Tice H."/>
            <person name="Copeland A."/>
            <person name="Cheng J.F."/>
            <person name="Lucas S."/>
            <person name="Chen F."/>
            <person name="Bruce D."/>
            <person name="Goodwin L."/>
            <person name="Pitluck S."/>
            <person name="Ivanova N."/>
            <person name="Mavrommatis K."/>
            <person name="Mikhailova N."/>
            <person name="Pati A."/>
            <person name="Chen A."/>
            <person name="Palaniappan K."/>
            <person name="Goker M."/>
            <person name="Spring S."/>
            <person name="Land M."/>
            <person name="Hauser L."/>
            <person name="Chang Y.J."/>
            <person name="Jeffries C.C."/>
            <person name="Chain P."/>
            <person name="Bristow J."/>
            <person name="Eisen J.A."/>
            <person name="Markowitz V."/>
            <person name="Hugenholtz P."/>
            <person name="Kyrpides N.C."/>
            <person name="Klenk H.P."/>
            <person name="Lapidus A."/>
        </authorList>
    </citation>
    <scope>NUCLEOTIDE SEQUENCE [LARGE SCALE GENOMIC DNA]</scope>
    <source>
        <strain evidence="3">DSM 10331 / JCM 15462 / NBRC 103882 / ICP</strain>
    </source>
</reference>
<keyword evidence="1" id="KW-1133">Transmembrane helix</keyword>
<dbReference type="EMBL" id="CP001631">
    <property type="protein sequence ID" value="ACU53237.1"/>
    <property type="molecule type" value="Genomic_DNA"/>
</dbReference>
<organism evidence="2 3">
    <name type="scientific">Acidimicrobium ferrooxidans (strain DSM 10331 / JCM 15462 / NBRC 103882 / ICP)</name>
    <dbReference type="NCBI Taxonomy" id="525909"/>
    <lineage>
        <taxon>Bacteria</taxon>
        <taxon>Bacillati</taxon>
        <taxon>Actinomycetota</taxon>
        <taxon>Acidimicrobiia</taxon>
        <taxon>Acidimicrobiales</taxon>
        <taxon>Acidimicrobiaceae</taxon>
        <taxon>Acidimicrobium</taxon>
    </lineage>
</organism>
<keyword evidence="1" id="KW-0472">Membrane</keyword>
<keyword evidence="3" id="KW-1185">Reference proteome</keyword>
<dbReference type="AlphaFoldDB" id="C7M2J3"/>
<proteinExistence type="predicted"/>
<accession>C7M2J3</accession>
<dbReference type="KEGG" id="afo:Afer_0268"/>
<feature type="transmembrane region" description="Helical" evidence="1">
    <location>
        <begin position="107"/>
        <end position="125"/>
    </location>
</feature>
<dbReference type="HOGENOM" id="CLU_1764011_0_0_11"/>
<dbReference type="Proteomes" id="UP000000771">
    <property type="component" value="Chromosome"/>
</dbReference>
<keyword evidence="1" id="KW-0812">Transmembrane</keyword>
<protein>
    <submittedName>
        <fullName evidence="2">Uncharacterized protein</fullName>
    </submittedName>
</protein>
<sequence length="147" mass="16270">MSIAVALIGTVTMGLGLGLAWLYRRLIEPSEAQRTLRAYSSRERRSMERRLLRGGGDELPRSYLMALVQDPSGRPIMVAIAVLIAIVIGFGVWLVLSALWGPLRPGVMLWDFVATQVPAWSGVAYRRRRIVRAAQRALGSSPASLRR</sequence>
<gene>
    <name evidence="2" type="ordered locus">Afer_0268</name>
</gene>
<evidence type="ECO:0000313" key="3">
    <source>
        <dbReference type="Proteomes" id="UP000000771"/>
    </source>
</evidence>
<feature type="transmembrane region" description="Helical" evidence="1">
    <location>
        <begin position="76"/>
        <end position="101"/>
    </location>
</feature>